<feature type="region of interest" description="Disordered" evidence="1">
    <location>
        <begin position="18"/>
        <end position="43"/>
    </location>
</feature>
<name>A0A0A9EHB0_ARUDO</name>
<accession>A0A0A9EHB0</accession>
<reference evidence="2" key="1">
    <citation type="submission" date="2014-09" db="EMBL/GenBank/DDBJ databases">
        <authorList>
            <person name="Magalhaes I.L.F."/>
            <person name="Oliveira U."/>
            <person name="Santos F.R."/>
            <person name="Vidigal T.H.D.A."/>
            <person name="Brescovit A.D."/>
            <person name="Santos A.J."/>
        </authorList>
    </citation>
    <scope>NUCLEOTIDE SEQUENCE</scope>
    <source>
        <tissue evidence="2">Shoot tissue taken approximately 20 cm above the soil surface</tissue>
    </source>
</reference>
<dbReference type="EMBL" id="GBRH01202463">
    <property type="protein sequence ID" value="JAD95432.1"/>
    <property type="molecule type" value="Transcribed_RNA"/>
</dbReference>
<dbReference type="AlphaFoldDB" id="A0A0A9EHB0"/>
<evidence type="ECO:0000256" key="1">
    <source>
        <dbReference type="SAM" id="MobiDB-lite"/>
    </source>
</evidence>
<proteinExistence type="predicted"/>
<feature type="compositionally biased region" description="Basic and acidic residues" evidence="1">
    <location>
        <begin position="24"/>
        <end position="37"/>
    </location>
</feature>
<sequence>MKSDMAMKAGDKMAASQGGYQKWQLEDAKRNKRKPEMAKQNGRICRGCSYL</sequence>
<evidence type="ECO:0000313" key="2">
    <source>
        <dbReference type="EMBL" id="JAD95432.1"/>
    </source>
</evidence>
<reference evidence="2" key="2">
    <citation type="journal article" date="2015" name="Data Brief">
        <title>Shoot transcriptome of the giant reed, Arundo donax.</title>
        <authorList>
            <person name="Barrero R.A."/>
            <person name="Guerrero F.D."/>
            <person name="Moolhuijzen P."/>
            <person name="Goolsby J.A."/>
            <person name="Tidwell J."/>
            <person name="Bellgard S.E."/>
            <person name="Bellgard M.I."/>
        </authorList>
    </citation>
    <scope>NUCLEOTIDE SEQUENCE</scope>
    <source>
        <tissue evidence="2">Shoot tissue taken approximately 20 cm above the soil surface</tissue>
    </source>
</reference>
<protein>
    <submittedName>
        <fullName evidence="2">Uncharacterized protein</fullName>
    </submittedName>
</protein>
<organism evidence="2">
    <name type="scientific">Arundo donax</name>
    <name type="common">Giant reed</name>
    <name type="synonym">Donax arundinaceus</name>
    <dbReference type="NCBI Taxonomy" id="35708"/>
    <lineage>
        <taxon>Eukaryota</taxon>
        <taxon>Viridiplantae</taxon>
        <taxon>Streptophyta</taxon>
        <taxon>Embryophyta</taxon>
        <taxon>Tracheophyta</taxon>
        <taxon>Spermatophyta</taxon>
        <taxon>Magnoliopsida</taxon>
        <taxon>Liliopsida</taxon>
        <taxon>Poales</taxon>
        <taxon>Poaceae</taxon>
        <taxon>PACMAD clade</taxon>
        <taxon>Arundinoideae</taxon>
        <taxon>Arundineae</taxon>
        <taxon>Arundo</taxon>
    </lineage>
</organism>